<organism evidence="1 2">
    <name type="scientific">Amycolatopsis mediterranei (strain S699)</name>
    <name type="common">Nocardia mediterranei</name>
    <dbReference type="NCBI Taxonomy" id="713604"/>
    <lineage>
        <taxon>Bacteria</taxon>
        <taxon>Bacillati</taxon>
        <taxon>Actinomycetota</taxon>
        <taxon>Actinomycetes</taxon>
        <taxon>Pseudonocardiales</taxon>
        <taxon>Pseudonocardiaceae</taxon>
        <taxon>Amycolatopsis</taxon>
    </lineage>
</organism>
<accession>A0A9R0P618</accession>
<evidence type="ECO:0000313" key="2">
    <source>
        <dbReference type="Proteomes" id="UP000006138"/>
    </source>
</evidence>
<keyword evidence="2" id="KW-1185">Reference proteome</keyword>
<dbReference type="EMBL" id="CP002896">
    <property type="protein sequence ID" value="AEK46998.1"/>
    <property type="molecule type" value="Genomic_DNA"/>
</dbReference>
<reference evidence="1 2" key="1">
    <citation type="journal article" date="2011" name="J. Bacteriol.">
        <title>Whole genome sequence of the rifamycin B-producing strain Amycolatopsis mediterranei S699.</title>
        <authorList>
            <person name="Verma M."/>
            <person name="Kaur J."/>
            <person name="Kumar M."/>
            <person name="Kumari K."/>
            <person name="Saxena A."/>
            <person name="Anand S."/>
            <person name="Nigam A."/>
            <person name="Ravi V."/>
            <person name="Raghuvanshi S."/>
            <person name="Khurana P."/>
            <person name="Tyagi A.K."/>
            <person name="Khurana J.P."/>
            <person name="Lal R."/>
        </authorList>
    </citation>
    <scope>NUCLEOTIDE SEQUENCE [LARGE SCALE GENOMIC DNA]</scope>
    <source>
        <strain evidence="1 2">S699</strain>
    </source>
</reference>
<protein>
    <submittedName>
        <fullName evidence="1">Uncharacterized protein</fullName>
    </submittedName>
</protein>
<evidence type="ECO:0000313" key="1">
    <source>
        <dbReference type="EMBL" id="AEK46998.1"/>
    </source>
</evidence>
<dbReference type="KEGG" id="amn:RAM_42655"/>
<dbReference type="AlphaFoldDB" id="A0A9R0P618"/>
<dbReference type="Proteomes" id="UP000006138">
    <property type="component" value="Chromosome"/>
</dbReference>
<sequence>MLLPQQRCRRQSNGLWNDDIGLWCRFVRARPQSFRRNTLNVCVKPDVPDRGSVGRITDWWQSQEDATAERVDHEVGLHLRYLRWHTDVRRCNLSAFVEFEGLEAESFGQLHIEAVAAGRYCIKQIENSISDIGCELAAVAQETFDRLVHVVEVTIRRPRGDPCQQLRRCQPRRRRPTIGDQPEVVLQTVGRNTAVQQHPAHVSLPRFIALCDESRHPKSLEVAQERSTPFRVERLANVAIEERSKVRPKTCVVISFGSDERGGHDMHGRPPS</sequence>
<gene>
    <name evidence="1" type="ordered locus">RAM_42655</name>
</gene>
<proteinExistence type="predicted"/>
<name>A0A9R0P618_AMYMS</name>